<dbReference type="EMBL" id="BIMN01000003">
    <property type="protein sequence ID" value="GCE63697.1"/>
    <property type="molecule type" value="Genomic_DNA"/>
</dbReference>
<comment type="caution">
    <text evidence="2">The sequence shown here is derived from an EMBL/GenBank/DDBJ whole genome shotgun (WGS) entry which is preliminary data.</text>
</comment>
<dbReference type="RefSeq" id="WP_216083377.1">
    <property type="nucleotide sequence ID" value="NZ_CACTIB010000021.1"/>
</dbReference>
<organism evidence="2 3">
    <name type="scientific">Candidatus Mycoplasma haematohominis</name>
    <dbReference type="NCBI Taxonomy" id="1494318"/>
    <lineage>
        <taxon>Bacteria</taxon>
        <taxon>Bacillati</taxon>
        <taxon>Mycoplasmatota</taxon>
        <taxon>Mollicutes</taxon>
        <taxon>Mycoplasmataceae</taxon>
        <taxon>Mycoplasma</taxon>
    </lineage>
</organism>
<evidence type="ECO:0000313" key="3">
    <source>
        <dbReference type="Proteomes" id="UP000324831"/>
    </source>
</evidence>
<keyword evidence="1" id="KW-0472">Membrane</keyword>
<keyword evidence="1" id="KW-1133">Transmembrane helix</keyword>
<keyword evidence="1" id="KW-0812">Transmembrane</keyword>
<feature type="transmembrane region" description="Helical" evidence="1">
    <location>
        <begin position="7"/>
        <end position="29"/>
    </location>
</feature>
<dbReference type="AlphaFoldDB" id="A0A478FRA3"/>
<evidence type="ECO:0000256" key="1">
    <source>
        <dbReference type="SAM" id="Phobius"/>
    </source>
</evidence>
<evidence type="ECO:0000313" key="2">
    <source>
        <dbReference type="EMBL" id="GCE63697.1"/>
    </source>
</evidence>
<reference evidence="2 3" key="1">
    <citation type="submission" date="2019-01" db="EMBL/GenBank/DDBJ databases">
        <title>Draft genome sequences of Candidatus Mycoplasma haemohominis SWG34-3 identified from a patient with pyrexia, anemia and liver dysfunction.</title>
        <authorList>
            <person name="Sekizuka T."/>
            <person name="Hattori N."/>
            <person name="Katano H."/>
            <person name="Takuma T."/>
            <person name="Ito T."/>
            <person name="Arai N."/>
            <person name="Yanai R."/>
            <person name="Ishii S."/>
            <person name="Miura Y."/>
            <person name="Tokunaga T."/>
            <person name="Watanabe H."/>
            <person name="Nomura N."/>
            <person name="Eguchi J."/>
            <person name="Arai T."/>
            <person name="Hasegawa H."/>
            <person name="Nakamaki T."/>
            <person name="Wakita T."/>
            <person name="Niki Y."/>
            <person name="Kuroda M."/>
        </authorList>
    </citation>
    <scope>NUCLEOTIDE SEQUENCE [LARGE SCALE GENOMIC DNA]</scope>
    <source>
        <strain evidence="2">SWG34-3</strain>
    </source>
</reference>
<accession>A0A478FRA3</accession>
<dbReference type="Proteomes" id="UP000324831">
    <property type="component" value="Unassembled WGS sequence"/>
</dbReference>
<gene>
    <name evidence="2" type="ORF">MHSWG343_06970</name>
</gene>
<proteinExistence type="predicted"/>
<protein>
    <submittedName>
        <fullName evidence="2">Uncharacterized protein</fullName>
    </submittedName>
</protein>
<name>A0A478FRA3_9MOLU</name>
<sequence>MTIQPQTVIGGVAAVALVTAGGFATWHYLLNKPGGDYYLYALEEGREYVSDSREKVKFMFLGNSDFFSNLDENFDEMKKVNEVFISGDLTREEAKKVRDSGNPKLNEFADYVYRWCAHVAREKVEGARKGDGTWDESKFQDSVLKWKAFKEQCTVEKNKTK</sequence>